<sequence>MSEITRKHLGVVLVVHEIISHAKKDFNIILAILSDKRLGCRPTRERIVRYVMAHRMPDQISHVFPITGNNDDDCLSQLKMNMSTFGRLCYLLQHIGGLRDSKYVRIDQKVCFFLFVLSYHKKNRMIKFDHVRSSHTVSLYFNSVLRALLKLHPLILVTPTPVDDECTNAR</sequence>
<reference evidence="2" key="1">
    <citation type="submission" date="2019-10" db="EMBL/GenBank/DDBJ databases">
        <authorList>
            <person name="Zhang R."/>
            <person name="Pan Y."/>
            <person name="Wang J."/>
            <person name="Ma R."/>
            <person name="Yu S."/>
        </authorList>
    </citation>
    <scope>NUCLEOTIDE SEQUENCE</scope>
    <source>
        <strain evidence="2">LA-IB0</strain>
        <tissue evidence="2">Leaf</tissue>
    </source>
</reference>
<protein>
    <recommendedName>
        <fullName evidence="1">DUF8040 domain-containing protein</fullName>
    </recommendedName>
</protein>
<comment type="caution">
    <text evidence="2">The sequence shown here is derived from an EMBL/GenBank/DDBJ whole genome shotgun (WGS) entry which is preliminary data.</text>
</comment>
<proteinExistence type="predicted"/>
<accession>A0AAV6X7U3</accession>
<dbReference type="AlphaFoldDB" id="A0AAV6X7U3"/>
<dbReference type="Proteomes" id="UP000826271">
    <property type="component" value="Unassembled WGS sequence"/>
</dbReference>
<evidence type="ECO:0000313" key="2">
    <source>
        <dbReference type="EMBL" id="KAG8378459.1"/>
    </source>
</evidence>
<evidence type="ECO:0000313" key="3">
    <source>
        <dbReference type="Proteomes" id="UP000826271"/>
    </source>
</evidence>
<name>A0AAV6X7U3_9LAMI</name>
<organism evidence="2 3">
    <name type="scientific">Buddleja alternifolia</name>
    <dbReference type="NCBI Taxonomy" id="168488"/>
    <lineage>
        <taxon>Eukaryota</taxon>
        <taxon>Viridiplantae</taxon>
        <taxon>Streptophyta</taxon>
        <taxon>Embryophyta</taxon>
        <taxon>Tracheophyta</taxon>
        <taxon>Spermatophyta</taxon>
        <taxon>Magnoliopsida</taxon>
        <taxon>eudicotyledons</taxon>
        <taxon>Gunneridae</taxon>
        <taxon>Pentapetalae</taxon>
        <taxon>asterids</taxon>
        <taxon>lamiids</taxon>
        <taxon>Lamiales</taxon>
        <taxon>Scrophulariaceae</taxon>
        <taxon>Buddlejeae</taxon>
        <taxon>Buddleja</taxon>
    </lineage>
</organism>
<feature type="domain" description="DUF8040" evidence="1">
    <location>
        <begin position="67"/>
        <end position="149"/>
    </location>
</feature>
<dbReference type="Pfam" id="PF26138">
    <property type="entry name" value="DUF8040"/>
    <property type="match status" value="1"/>
</dbReference>
<gene>
    <name evidence="2" type="ORF">BUALT_Bualt08G0139400</name>
</gene>
<keyword evidence="3" id="KW-1185">Reference proteome</keyword>
<dbReference type="InterPro" id="IPR058353">
    <property type="entry name" value="DUF8040"/>
</dbReference>
<evidence type="ECO:0000259" key="1">
    <source>
        <dbReference type="Pfam" id="PF26138"/>
    </source>
</evidence>
<dbReference type="EMBL" id="WHWC01000008">
    <property type="protein sequence ID" value="KAG8378459.1"/>
    <property type="molecule type" value="Genomic_DNA"/>
</dbReference>